<feature type="region of interest" description="Disordered" evidence="1">
    <location>
        <begin position="23"/>
        <end position="56"/>
    </location>
</feature>
<dbReference type="EMBL" id="JAIPME010000002">
    <property type="protein sequence ID" value="MBZ2385986.1"/>
    <property type="molecule type" value="Genomic_DNA"/>
</dbReference>
<dbReference type="Proteomes" id="UP000734271">
    <property type="component" value="Unassembled WGS sequence"/>
</dbReference>
<protein>
    <recommendedName>
        <fullName evidence="4">Lipoprotein</fullName>
    </recommendedName>
</protein>
<proteinExistence type="predicted"/>
<feature type="compositionally biased region" description="Basic and acidic residues" evidence="1">
    <location>
        <begin position="23"/>
        <end position="40"/>
    </location>
</feature>
<evidence type="ECO:0000256" key="1">
    <source>
        <dbReference type="SAM" id="MobiDB-lite"/>
    </source>
</evidence>
<evidence type="ECO:0000313" key="3">
    <source>
        <dbReference type="Proteomes" id="UP000734271"/>
    </source>
</evidence>
<organism evidence="2 3">
    <name type="scientific">Anaerococcus murdochii</name>
    <dbReference type="NCBI Taxonomy" id="411577"/>
    <lineage>
        <taxon>Bacteria</taxon>
        <taxon>Bacillati</taxon>
        <taxon>Bacillota</taxon>
        <taxon>Tissierellia</taxon>
        <taxon>Tissierellales</taxon>
        <taxon>Peptoniphilaceae</taxon>
        <taxon>Anaerococcus</taxon>
    </lineage>
</organism>
<evidence type="ECO:0008006" key="4">
    <source>
        <dbReference type="Google" id="ProtNLM"/>
    </source>
</evidence>
<comment type="caution">
    <text evidence="2">The sequence shown here is derived from an EMBL/GenBank/DDBJ whole genome shotgun (WGS) entry which is preliminary data.</text>
</comment>
<accession>A0ABS7SWV6</accession>
<reference evidence="2 3" key="1">
    <citation type="submission" date="2021-08" db="EMBL/GenBank/DDBJ databases">
        <title>FDA dAtabase for Regulatory Grade micrObial Sequences (FDA-ARGOS): Supporting development and validation of Infectious Disease Dx tests.</title>
        <authorList>
            <person name="Sproer C."/>
            <person name="Gronow S."/>
            <person name="Severitt S."/>
            <person name="Schroder I."/>
            <person name="Tallon L."/>
            <person name="Sadzewicz L."/>
            <person name="Zhao X."/>
            <person name="Boylan J."/>
            <person name="Ott S."/>
            <person name="Bowen H."/>
            <person name="Vavikolanu K."/>
            <person name="Hazen T."/>
            <person name="Aluvathingal J."/>
            <person name="Nadendla S."/>
            <person name="Lowell S."/>
            <person name="Myers T."/>
            <person name="Yan Y."/>
            <person name="Sichtig H."/>
        </authorList>
    </citation>
    <scope>NUCLEOTIDE SEQUENCE [LARGE SCALE GENOMIC DNA]</scope>
    <source>
        <strain evidence="2 3">FDAARGOS_1460</strain>
    </source>
</reference>
<sequence length="194" mass="21659">MKIKKVFVTSLAMACLVACGDKKVDEKAKEETKLEEKESSNEGENTSEEESSDGEIAKLKEGEEWVVDGQWKLVVNSVKVLEGRNEFVDKDPAEVICIDYSYENLGFDNKIQDLYLFPSSVIDEKGEMAETYSAVEDLKYAQETPIGAKTVGAQEAYALNNVSDAVKINFEQYVETETGELINYKATIEAKVQK</sequence>
<name>A0ABS7SWV6_9FIRM</name>
<gene>
    <name evidence="2" type="ORF">K8P03_01530</name>
</gene>
<evidence type="ECO:0000313" key="2">
    <source>
        <dbReference type="EMBL" id="MBZ2385986.1"/>
    </source>
</evidence>
<dbReference type="RefSeq" id="WP_223417809.1">
    <property type="nucleotide sequence ID" value="NZ_JAIPME010000002.1"/>
</dbReference>
<keyword evidence="3" id="KW-1185">Reference proteome</keyword>